<evidence type="ECO:0000313" key="12">
    <source>
        <dbReference type="EMBL" id="KAA6300365.1"/>
    </source>
</evidence>
<feature type="domain" description="Transcription elongation factor GreA/GreB N-terminal" evidence="11">
    <location>
        <begin position="3"/>
        <end position="72"/>
    </location>
</feature>
<evidence type="ECO:0000259" key="10">
    <source>
        <dbReference type="Pfam" id="PF01272"/>
    </source>
</evidence>
<gene>
    <name evidence="8" type="primary">greA</name>
    <name evidence="12" type="ORF">EZS26_003490</name>
</gene>
<dbReference type="SUPFAM" id="SSF46557">
    <property type="entry name" value="GreA transcript cleavage protein, N-terminal domain"/>
    <property type="match status" value="1"/>
</dbReference>
<evidence type="ECO:0000256" key="7">
    <source>
        <dbReference type="ARBA" id="ARBA00030776"/>
    </source>
</evidence>
<keyword evidence="3 8" id="KW-0805">Transcription regulation</keyword>
<dbReference type="GO" id="GO:0003677">
    <property type="term" value="F:DNA binding"/>
    <property type="evidence" value="ECO:0007669"/>
    <property type="project" value="UniProtKB-UniRule"/>
</dbReference>
<dbReference type="FunFam" id="3.10.50.30:FF:000001">
    <property type="entry name" value="Transcription elongation factor GreA"/>
    <property type="match status" value="1"/>
</dbReference>
<evidence type="ECO:0000256" key="4">
    <source>
        <dbReference type="ARBA" id="ARBA00023125"/>
    </source>
</evidence>
<dbReference type="PROSITE" id="PS00829">
    <property type="entry name" value="GREAB_1"/>
    <property type="match status" value="1"/>
</dbReference>
<accession>A0A5M8NY79</accession>
<dbReference type="InterPro" id="IPR036805">
    <property type="entry name" value="Tscrpt_elong_fac_GreA/B_N_sf"/>
</dbReference>
<dbReference type="NCBIfam" id="NF001263">
    <property type="entry name" value="PRK00226.1-4"/>
    <property type="match status" value="1"/>
</dbReference>
<dbReference type="InterPro" id="IPR028624">
    <property type="entry name" value="Tscrpt_elong_fac_GreA/B"/>
</dbReference>
<dbReference type="SUPFAM" id="SSF54534">
    <property type="entry name" value="FKBP-like"/>
    <property type="match status" value="1"/>
</dbReference>
<comment type="function">
    <text evidence="6 8 9">Necessary for efficient RNA polymerase transcription elongation past template-encoded arresting sites. The arresting sites in DNA have the property of trapping a certain fraction of elongating RNA polymerases that pass through, resulting in locked ternary complexes. Cleavage of the nascent transcript by cleavage factors such as GreA or GreB allows the resumption of elongation from the new 3'terminus. GreA releases sequences of 2 to 3 nucleotides.</text>
</comment>
<dbReference type="InterPro" id="IPR022691">
    <property type="entry name" value="Tscrpt_elong_fac_GreA/B_N"/>
</dbReference>
<name>A0A5M8NY79_9BACT</name>
<keyword evidence="5 8" id="KW-0804">Transcription</keyword>
<organism evidence="12 13">
    <name type="scientific">Candidatus Ordinivivax streblomastigis</name>
    <dbReference type="NCBI Taxonomy" id="2540710"/>
    <lineage>
        <taxon>Bacteria</taxon>
        <taxon>Pseudomonadati</taxon>
        <taxon>Bacteroidota</taxon>
        <taxon>Bacteroidia</taxon>
        <taxon>Bacteroidales</taxon>
        <taxon>Candidatus Ordinivivax</taxon>
    </lineage>
</organism>
<protein>
    <recommendedName>
        <fullName evidence="2 8">Transcription elongation factor GreA</fullName>
    </recommendedName>
    <alternativeName>
        <fullName evidence="7 8">Transcript cleavage factor GreA</fullName>
    </alternativeName>
</protein>
<dbReference type="GO" id="GO:0006354">
    <property type="term" value="P:DNA-templated transcription elongation"/>
    <property type="evidence" value="ECO:0007669"/>
    <property type="project" value="TreeGrafter"/>
</dbReference>
<evidence type="ECO:0000256" key="1">
    <source>
        <dbReference type="ARBA" id="ARBA00008213"/>
    </source>
</evidence>
<sequence length="154" mass="17159">MTYISEEGYKKLVEELKVLEIVDRPEISRQIAEARDKGDLSENAEYDAAKEAQGMLEMKINKLKTIIADAKIIDESKLKTDAIQILNKVELKNMKNGMNMIYTIVSESEANLKEGKISVNTPIAQGLLGRKVGEIVEIKVPQGTINLEIVNISI</sequence>
<proteinExistence type="inferred from homology"/>
<dbReference type="InterPro" id="IPR001437">
    <property type="entry name" value="Tscrpt_elong_fac_GreA/B_C"/>
</dbReference>
<dbReference type="HAMAP" id="MF_00105">
    <property type="entry name" value="GreA_GreB"/>
    <property type="match status" value="1"/>
</dbReference>
<evidence type="ECO:0000256" key="3">
    <source>
        <dbReference type="ARBA" id="ARBA00023015"/>
    </source>
</evidence>
<dbReference type="Pfam" id="PF01272">
    <property type="entry name" value="GreA_GreB"/>
    <property type="match status" value="1"/>
</dbReference>
<dbReference type="Pfam" id="PF03449">
    <property type="entry name" value="GreA_GreB_N"/>
    <property type="match status" value="1"/>
</dbReference>
<dbReference type="Gene3D" id="1.10.287.180">
    <property type="entry name" value="Transcription elongation factor, GreA/GreB, N-terminal domain"/>
    <property type="match status" value="1"/>
</dbReference>
<dbReference type="PANTHER" id="PTHR30437">
    <property type="entry name" value="TRANSCRIPTION ELONGATION FACTOR GREA"/>
    <property type="match status" value="1"/>
</dbReference>
<keyword evidence="12" id="KW-0648">Protein biosynthesis</keyword>
<comment type="caution">
    <text evidence="12">The sequence shown here is derived from an EMBL/GenBank/DDBJ whole genome shotgun (WGS) entry which is preliminary data.</text>
</comment>
<dbReference type="Proteomes" id="UP000324575">
    <property type="component" value="Unassembled WGS sequence"/>
</dbReference>
<evidence type="ECO:0000313" key="13">
    <source>
        <dbReference type="Proteomes" id="UP000324575"/>
    </source>
</evidence>
<comment type="similarity">
    <text evidence="1 8 9">Belongs to the GreA/GreB family.</text>
</comment>
<evidence type="ECO:0000256" key="2">
    <source>
        <dbReference type="ARBA" id="ARBA00013729"/>
    </source>
</evidence>
<keyword evidence="12" id="KW-0251">Elongation factor</keyword>
<dbReference type="GO" id="GO:0003746">
    <property type="term" value="F:translation elongation factor activity"/>
    <property type="evidence" value="ECO:0007669"/>
    <property type="project" value="UniProtKB-KW"/>
</dbReference>
<evidence type="ECO:0000256" key="9">
    <source>
        <dbReference type="RuleBase" id="RU000556"/>
    </source>
</evidence>
<dbReference type="GO" id="GO:0032784">
    <property type="term" value="P:regulation of DNA-templated transcription elongation"/>
    <property type="evidence" value="ECO:0007669"/>
    <property type="project" value="UniProtKB-UniRule"/>
</dbReference>
<keyword evidence="4 8" id="KW-0238">DNA-binding</keyword>
<evidence type="ECO:0000256" key="8">
    <source>
        <dbReference type="HAMAP-Rule" id="MF_00105"/>
    </source>
</evidence>
<dbReference type="GO" id="GO:0070063">
    <property type="term" value="F:RNA polymerase binding"/>
    <property type="evidence" value="ECO:0007669"/>
    <property type="project" value="InterPro"/>
</dbReference>
<dbReference type="EMBL" id="SNRX01000093">
    <property type="protein sequence ID" value="KAA6300365.1"/>
    <property type="molecule type" value="Genomic_DNA"/>
</dbReference>
<dbReference type="FunFam" id="1.10.287.180:FF:000001">
    <property type="entry name" value="Transcription elongation factor GreA"/>
    <property type="match status" value="1"/>
</dbReference>
<dbReference type="PIRSF" id="PIRSF006092">
    <property type="entry name" value="GreA_GreB"/>
    <property type="match status" value="1"/>
</dbReference>
<dbReference type="NCBIfam" id="TIGR01462">
    <property type="entry name" value="greA"/>
    <property type="match status" value="1"/>
</dbReference>
<feature type="domain" description="Transcription elongation factor GreA/GreB C-terminal" evidence="10">
    <location>
        <begin position="80"/>
        <end position="153"/>
    </location>
</feature>
<dbReference type="AlphaFoldDB" id="A0A5M8NY79"/>
<dbReference type="InterPro" id="IPR018151">
    <property type="entry name" value="TF_GreA/GreB_CS"/>
</dbReference>
<dbReference type="InterPro" id="IPR006359">
    <property type="entry name" value="Tscrpt_elong_fac_GreA"/>
</dbReference>
<reference evidence="12 13" key="1">
    <citation type="submission" date="2019-03" db="EMBL/GenBank/DDBJ databases">
        <title>Single cell metagenomics reveals metabolic interactions within the superorganism composed of flagellate Streblomastix strix and complex community of Bacteroidetes bacteria on its surface.</title>
        <authorList>
            <person name="Treitli S.C."/>
            <person name="Kolisko M."/>
            <person name="Husnik F."/>
            <person name="Keeling P."/>
            <person name="Hampl V."/>
        </authorList>
    </citation>
    <scope>NUCLEOTIDE SEQUENCE [LARGE SCALE GENOMIC DNA]</scope>
    <source>
        <strain evidence="12">St1</strain>
    </source>
</reference>
<evidence type="ECO:0000256" key="6">
    <source>
        <dbReference type="ARBA" id="ARBA00024916"/>
    </source>
</evidence>
<dbReference type="InterPro" id="IPR036953">
    <property type="entry name" value="GreA/GreB_C_sf"/>
</dbReference>
<evidence type="ECO:0000259" key="11">
    <source>
        <dbReference type="Pfam" id="PF03449"/>
    </source>
</evidence>
<evidence type="ECO:0000256" key="5">
    <source>
        <dbReference type="ARBA" id="ARBA00023163"/>
    </source>
</evidence>
<dbReference type="Gene3D" id="3.10.50.30">
    <property type="entry name" value="Transcription elongation factor, GreA/GreB, C-terminal domain"/>
    <property type="match status" value="1"/>
</dbReference>
<dbReference type="NCBIfam" id="NF001261">
    <property type="entry name" value="PRK00226.1-2"/>
    <property type="match status" value="1"/>
</dbReference>
<dbReference type="PANTHER" id="PTHR30437:SF4">
    <property type="entry name" value="TRANSCRIPTION ELONGATION FACTOR GREA"/>
    <property type="match status" value="1"/>
</dbReference>
<dbReference type="InterPro" id="IPR023459">
    <property type="entry name" value="Tscrpt_elong_fac_GreA/B_fam"/>
</dbReference>